<organism evidence="1 2">
    <name type="scientific">Taklimakanibacter albus</name>
    <dbReference type="NCBI Taxonomy" id="2800327"/>
    <lineage>
        <taxon>Bacteria</taxon>
        <taxon>Pseudomonadati</taxon>
        <taxon>Pseudomonadota</taxon>
        <taxon>Alphaproteobacteria</taxon>
        <taxon>Hyphomicrobiales</taxon>
        <taxon>Aestuariivirgaceae</taxon>
        <taxon>Taklimakanibacter</taxon>
    </lineage>
</organism>
<comment type="caution">
    <text evidence="1">The sequence shown here is derived from an EMBL/GenBank/DDBJ whole genome shotgun (WGS) entry which is preliminary data.</text>
</comment>
<keyword evidence="2" id="KW-1185">Reference proteome</keyword>
<gene>
    <name evidence="1" type="ORF">JHL16_03640</name>
</gene>
<keyword evidence="1" id="KW-0560">Oxidoreductase</keyword>
<dbReference type="EC" id="1.14.16.1" evidence="1"/>
<evidence type="ECO:0000313" key="1">
    <source>
        <dbReference type="EMBL" id="MBK1865431.1"/>
    </source>
</evidence>
<sequence length="283" mass="32186">MTALKKEDVRADFTIDQPVATYTAEDHETWRTLFRRQAEILKGRACDEYLDGLEGLGVAADGIPDFRKLSEVLTKATGWSVVAVPGLVPDDVFFDHLANRRFPATWWIRKPEQMDYLEEPDVFHDLYGHVPLLMNPVMADFVAEYGKGGVKALKLGALPNLARLYWYTVEFGLMETPKGMRIYGAGIMSSKSESIYALESPSPNRVRFDLMRVMRTRYRIDTFQNTYFVIRSFEELFKATSPDFTPLYKALQKQPEIGAGDIVEGDKVVHRGTREGWAETPDA</sequence>
<accession>A0ACC5QYZ5</accession>
<evidence type="ECO:0000313" key="2">
    <source>
        <dbReference type="Proteomes" id="UP000616151"/>
    </source>
</evidence>
<reference evidence="1" key="1">
    <citation type="submission" date="2021-01" db="EMBL/GenBank/DDBJ databases">
        <authorList>
            <person name="Sun Q."/>
        </authorList>
    </citation>
    <scope>NUCLEOTIDE SEQUENCE</scope>
    <source>
        <strain evidence="1">YIM B02566</strain>
    </source>
</reference>
<name>A0ACC5QYZ5_9HYPH</name>
<dbReference type="Proteomes" id="UP000616151">
    <property type="component" value="Unassembled WGS sequence"/>
</dbReference>
<dbReference type="EMBL" id="JAENHL010000004">
    <property type="protein sequence ID" value="MBK1865431.1"/>
    <property type="molecule type" value="Genomic_DNA"/>
</dbReference>
<proteinExistence type="predicted"/>
<protein>
    <submittedName>
        <fullName evidence="1">Phenylalanine 4-monooxygenase</fullName>
        <ecNumber evidence="1">1.14.16.1</ecNumber>
    </submittedName>
</protein>